<dbReference type="InterPro" id="IPR025753">
    <property type="entry name" value="AAA_N_dom"/>
</dbReference>
<dbReference type="Gene3D" id="6.10.280.40">
    <property type="match status" value="1"/>
</dbReference>
<evidence type="ECO:0000256" key="4">
    <source>
        <dbReference type="ARBA" id="ARBA00022842"/>
    </source>
</evidence>
<evidence type="ECO:0000259" key="7">
    <source>
        <dbReference type="SMART" id="SM00382"/>
    </source>
</evidence>
<evidence type="ECO:0000256" key="5">
    <source>
        <dbReference type="ARBA" id="ARBA00049360"/>
    </source>
</evidence>
<dbReference type="Gene3D" id="3.40.50.300">
    <property type="entry name" value="P-loop containing nucleotide triphosphate hydrolases"/>
    <property type="match status" value="1"/>
</dbReference>
<dbReference type="Pfam" id="PF14363">
    <property type="entry name" value="AAA_assoc"/>
    <property type="match status" value="1"/>
</dbReference>
<dbReference type="CDD" id="cd19510">
    <property type="entry name" value="RecA-like_BCS1"/>
    <property type="match status" value="1"/>
</dbReference>
<feature type="domain" description="AAA+ ATPase" evidence="7">
    <location>
        <begin position="226"/>
        <end position="355"/>
    </location>
</feature>
<evidence type="ECO:0000256" key="6">
    <source>
        <dbReference type="RuleBase" id="RU003651"/>
    </source>
</evidence>
<dbReference type="InterPro" id="IPR027417">
    <property type="entry name" value="P-loop_NTPase"/>
</dbReference>
<dbReference type="GO" id="GO:0006950">
    <property type="term" value="P:response to stress"/>
    <property type="evidence" value="ECO:0007669"/>
    <property type="project" value="UniProtKB-ARBA"/>
</dbReference>
<comment type="caution">
    <text evidence="8">The sequence shown here is derived from an EMBL/GenBank/DDBJ whole genome shotgun (WGS) entry which is preliminary data.</text>
</comment>
<dbReference type="PROSITE" id="PS00674">
    <property type="entry name" value="AAA"/>
    <property type="match status" value="1"/>
</dbReference>
<dbReference type="InterPro" id="IPR003593">
    <property type="entry name" value="AAA+_ATPase"/>
</dbReference>
<evidence type="ECO:0000313" key="8">
    <source>
        <dbReference type="EMBL" id="KAF3953373.1"/>
    </source>
</evidence>
<keyword evidence="6" id="KW-0547">Nucleotide-binding</keyword>
<keyword evidence="4" id="KW-0460">Magnesium</keyword>
<comment type="similarity">
    <text evidence="2">Belongs to the AAA ATPase family. BCS1 subfamily.</text>
</comment>
<dbReference type="GO" id="GO:0005524">
    <property type="term" value="F:ATP binding"/>
    <property type="evidence" value="ECO:0007669"/>
    <property type="project" value="UniProtKB-KW"/>
</dbReference>
<dbReference type="GO" id="GO:0016887">
    <property type="term" value="F:ATP hydrolysis activity"/>
    <property type="evidence" value="ECO:0007669"/>
    <property type="project" value="InterPro"/>
</dbReference>
<proteinExistence type="inferred from homology"/>
<dbReference type="Proteomes" id="UP000737018">
    <property type="component" value="Unassembled WGS sequence"/>
</dbReference>
<dbReference type="SUPFAM" id="SSF52540">
    <property type="entry name" value="P-loop containing nucleoside triphosphate hydrolases"/>
    <property type="match status" value="1"/>
</dbReference>
<evidence type="ECO:0000313" key="9">
    <source>
        <dbReference type="Proteomes" id="UP000737018"/>
    </source>
</evidence>
<keyword evidence="9" id="KW-1185">Reference proteome</keyword>
<evidence type="ECO:0000256" key="3">
    <source>
        <dbReference type="ARBA" id="ARBA00022801"/>
    </source>
</evidence>
<accession>A0A8J4QLR4</accession>
<reference evidence="8" key="1">
    <citation type="submission" date="2020-03" db="EMBL/GenBank/DDBJ databases">
        <title>Castanea mollissima Vanexum genome sequencing.</title>
        <authorList>
            <person name="Staton M."/>
        </authorList>
    </citation>
    <scope>NUCLEOTIDE SEQUENCE</scope>
    <source>
        <tissue evidence="8">Leaf</tissue>
    </source>
</reference>
<protein>
    <recommendedName>
        <fullName evidence="7">AAA+ ATPase domain-containing protein</fullName>
    </recommendedName>
</protein>
<dbReference type="InterPro" id="IPR003960">
    <property type="entry name" value="ATPase_AAA_CS"/>
</dbReference>
<evidence type="ECO:0000256" key="1">
    <source>
        <dbReference type="ARBA" id="ARBA00001946"/>
    </source>
</evidence>
<name>A0A8J4QLR4_9ROSI</name>
<dbReference type="EMBL" id="JRKL02004107">
    <property type="protein sequence ID" value="KAF3953373.1"/>
    <property type="molecule type" value="Genomic_DNA"/>
</dbReference>
<comment type="cofactor">
    <cofactor evidence="1">
        <name>Mg(2+)</name>
        <dbReference type="ChEBI" id="CHEBI:18420"/>
    </cofactor>
</comment>
<dbReference type="Pfam" id="PF25568">
    <property type="entry name" value="AAA_lid_At3g28540"/>
    <property type="match status" value="1"/>
</dbReference>
<dbReference type="PANTHER" id="PTHR23070">
    <property type="entry name" value="BCS1 AAA-TYPE ATPASE"/>
    <property type="match status" value="1"/>
</dbReference>
<dbReference type="Pfam" id="PF00004">
    <property type="entry name" value="AAA"/>
    <property type="match status" value="1"/>
</dbReference>
<evidence type="ECO:0000256" key="2">
    <source>
        <dbReference type="ARBA" id="ARBA00007448"/>
    </source>
</evidence>
<keyword evidence="3" id="KW-0378">Hydrolase</keyword>
<dbReference type="SMART" id="SM00382">
    <property type="entry name" value="AAA"/>
    <property type="match status" value="1"/>
</dbReference>
<dbReference type="InterPro" id="IPR003959">
    <property type="entry name" value="ATPase_AAA_core"/>
</dbReference>
<sequence length="494" mass="56410">MFSLKELLPSLTTLLSATFVMLVSPVIKELIPPVIRDYLYAIFRRRFTFIIKEKCDLDRNEIFEAATTYLRTKATSDSTTCLEAGKTIRQKEPTFDIAMGQVVLDRFENIELKWKLMDKGSFLEQNYETFFELSFEKKFEKVVRESYLPDIMRHSETIKKEEGLVKIYSREPAGRLDGRTWSCANLEHPATFEKLAMDPKLKKMVKDDLDRFVGRKEVYKKVGKAWKRGYLIYGPPGTGKSTLIAAMANYLGFDIYDMNLSGKVSDMLLKKILLSTPNRSILVIEDIDRGAELNDRTQRDELFTLSSLLNIIDGLWSSCGDERIIVFTTNHKDRLDPALLRPGRMDLHVHMSYCTMDGFKLLTSNYLGINGDHQLYRQIEGLLANVEVTPAEICEELLKSSGSSDDVLSGLVKFFEQKKLEKAKAAGLKELLKSDDTDVDVEGFVKFLKQKKLENAKAAEAGQLLKSDDIDVEGLVKLFKQKKLEDQRLQRPSV</sequence>
<gene>
    <name evidence="8" type="ORF">CMV_021177</name>
</gene>
<keyword evidence="6" id="KW-0067">ATP-binding</keyword>
<dbReference type="InterPro" id="IPR058017">
    <property type="entry name" value="At3g28540-like_C"/>
</dbReference>
<organism evidence="8 9">
    <name type="scientific">Castanea mollissima</name>
    <name type="common">Chinese chestnut</name>
    <dbReference type="NCBI Taxonomy" id="60419"/>
    <lineage>
        <taxon>Eukaryota</taxon>
        <taxon>Viridiplantae</taxon>
        <taxon>Streptophyta</taxon>
        <taxon>Embryophyta</taxon>
        <taxon>Tracheophyta</taxon>
        <taxon>Spermatophyta</taxon>
        <taxon>Magnoliopsida</taxon>
        <taxon>eudicotyledons</taxon>
        <taxon>Gunneridae</taxon>
        <taxon>Pentapetalae</taxon>
        <taxon>rosids</taxon>
        <taxon>fabids</taxon>
        <taxon>Fagales</taxon>
        <taxon>Fagaceae</taxon>
        <taxon>Castanea</taxon>
    </lineage>
</organism>
<dbReference type="OrthoDB" id="10251412at2759"/>
<comment type="catalytic activity">
    <reaction evidence="5">
        <text>ATP + H2O = ADP + phosphate + H(+)</text>
        <dbReference type="Rhea" id="RHEA:13065"/>
        <dbReference type="ChEBI" id="CHEBI:15377"/>
        <dbReference type="ChEBI" id="CHEBI:15378"/>
        <dbReference type="ChEBI" id="CHEBI:30616"/>
        <dbReference type="ChEBI" id="CHEBI:43474"/>
        <dbReference type="ChEBI" id="CHEBI:456216"/>
    </reaction>
</comment>
<dbReference type="AlphaFoldDB" id="A0A8J4QLR4"/>
<dbReference type="InterPro" id="IPR050747">
    <property type="entry name" value="Mitochondrial_chaperone_BCS1"/>
</dbReference>